<name>A0A835UPQ1_VANPL</name>
<accession>A0A835UPQ1</accession>
<gene>
    <name evidence="1" type="ORF">HPP92_018641</name>
</gene>
<evidence type="ECO:0000313" key="2">
    <source>
        <dbReference type="Proteomes" id="UP000639772"/>
    </source>
</evidence>
<proteinExistence type="predicted"/>
<sequence>MSKGHNPQPKQHIRTQTANLLHRMNPSFERIQDVLKPPTNYWNAAAFSKPLPLLYCIHIEKHANYARRREAERRFGDCFEEAAGGAEEEANICTISGGGRNLPESPGSLM</sequence>
<dbReference type="Proteomes" id="UP000639772">
    <property type="component" value="Chromosome 9"/>
</dbReference>
<comment type="caution">
    <text evidence="1">The sequence shown here is derived from an EMBL/GenBank/DDBJ whole genome shotgun (WGS) entry which is preliminary data.</text>
</comment>
<dbReference type="AlphaFoldDB" id="A0A835UPQ1"/>
<protein>
    <submittedName>
        <fullName evidence="1">Uncharacterized protein</fullName>
    </submittedName>
</protein>
<dbReference type="EMBL" id="JADCNM010000009">
    <property type="protein sequence ID" value="KAG0469313.1"/>
    <property type="molecule type" value="Genomic_DNA"/>
</dbReference>
<organism evidence="1 2">
    <name type="scientific">Vanilla planifolia</name>
    <name type="common">Vanilla</name>
    <dbReference type="NCBI Taxonomy" id="51239"/>
    <lineage>
        <taxon>Eukaryota</taxon>
        <taxon>Viridiplantae</taxon>
        <taxon>Streptophyta</taxon>
        <taxon>Embryophyta</taxon>
        <taxon>Tracheophyta</taxon>
        <taxon>Spermatophyta</taxon>
        <taxon>Magnoliopsida</taxon>
        <taxon>Liliopsida</taxon>
        <taxon>Asparagales</taxon>
        <taxon>Orchidaceae</taxon>
        <taxon>Vanilloideae</taxon>
        <taxon>Vanilleae</taxon>
        <taxon>Vanilla</taxon>
    </lineage>
</organism>
<evidence type="ECO:0000313" key="1">
    <source>
        <dbReference type="EMBL" id="KAG0469313.1"/>
    </source>
</evidence>
<reference evidence="1 2" key="1">
    <citation type="journal article" date="2020" name="Nat. Food">
        <title>A phased Vanilla planifolia genome enables genetic improvement of flavour and production.</title>
        <authorList>
            <person name="Hasing T."/>
            <person name="Tang H."/>
            <person name="Brym M."/>
            <person name="Khazi F."/>
            <person name="Huang T."/>
            <person name="Chambers A.H."/>
        </authorList>
    </citation>
    <scope>NUCLEOTIDE SEQUENCE [LARGE SCALE GENOMIC DNA]</scope>
    <source>
        <tissue evidence="1">Leaf</tissue>
    </source>
</reference>